<dbReference type="Proteomes" id="UP000829362">
    <property type="component" value="Segment"/>
</dbReference>
<accession>A0AC61TSR8</accession>
<protein>
    <submittedName>
        <fullName evidence="1">Uncharacterized protein</fullName>
    </submittedName>
</protein>
<reference evidence="1" key="1">
    <citation type="submission" date="2021-11" db="EMBL/GenBank/DDBJ databases">
        <authorList>
            <person name="Rong C."/>
            <person name="Yang Y."/>
            <person name="Li S."/>
            <person name="Zhou K."/>
            <person name="Xu Y."/>
            <person name="Zhang R."/>
            <person name="Zhang Y."/>
        </authorList>
    </citation>
    <scope>NUCLEOTIDE SEQUENCE</scope>
</reference>
<organism evidence="1 2">
    <name type="scientific">Synechococcus phage S-SZBM1</name>
    <dbReference type="NCBI Taxonomy" id="2926475"/>
    <lineage>
        <taxon>Viruses</taxon>
        <taxon>Duplodnaviria</taxon>
        <taxon>Heunggongvirae</taxon>
        <taxon>Uroviricota</taxon>
        <taxon>Caudoviricetes</taxon>
        <taxon>Pantevenvirales</taxon>
        <taxon>Kyanoviridae</taxon>
        <taxon>Shenzhenivirus</taxon>
        <taxon>Shenzhenivirus sszbm1</taxon>
    </lineage>
</organism>
<evidence type="ECO:0000313" key="2">
    <source>
        <dbReference type="Proteomes" id="UP000829362"/>
    </source>
</evidence>
<evidence type="ECO:0000313" key="1">
    <source>
        <dbReference type="EMBL" id="UNH61268.1"/>
    </source>
</evidence>
<sequence length="80" mass="9687">MNHYVNLCPAYTETTETLTVDLPPEYMDEFMQMVHLLADEKNITARRAFVDMVKYTYYNLMEKNYERKGRKDAKRRGRDR</sequence>
<dbReference type="EMBL" id="OL473597">
    <property type="protein sequence ID" value="UNH61268.1"/>
    <property type="molecule type" value="Genomic_DNA"/>
</dbReference>
<keyword evidence="2" id="KW-1185">Reference proteome</keyword>
<gene>
    <name evidence="1" type="ORF">SSZBM1_151</name>
</gene>
<proteinExistence type="predicted"/>
<name>A0AC61TSR8_9CAUD</name>